<dbReference type="InterPro" id="IPR000953">
    <property type="entry name" value="Chromo/chromo_shadow_dom"/>
</dbReference>
<dbReference type="Pfam" id="PF00385">
    <property type="entry name" value="Chromo"/>
    <property type="match status" value="1"/>
</dbReference>
<dbReference type="VEuPathDB" id="ToxoDB:EPH_0037440"/>
<sequence>MTSKEAAVGWLPVEDPDGRPTGVYEVDYIMAQRGAGPTTQYLVKWTGAPEDRAIWDPASHLTNCPALLRACRHHHPKMQRAQLAASPVPASDALSHGRRGSPTPSRGEMERLPSYSRSAHNTTPPAETHHAKSTATQGDTQGATKYAADELTCS</sequence>
<feature type="region of interest" description="Disordered" evidence="1">
    <location>
        <begin position="75"/>
        <end position="154"/>
    </location>
</feature>
<dbReference type="InterPro" id="IPR023780">
    <property type="entry name" value="Chromo_domain"/>
</dbReference>
<reference evidence="3" key="2">
    <citation type="submission" date="2013-10" db="EMBL/GenBank/DDBJ databases">
        <authorList>
            <person name="Aslett M."/>
        </authorList>
    </citation>
    <scope>NUCLEOTIDE SEQUENCE [LARGE SCALE GENOMIC DNA]</scope>
    <source>
        <strain evidence="3">Houghton</strain>
    </source>
</reference>
<feature type="compositionally biased region" description="Polar residues" evidence="1">
    <location>
        <begin position="115"/>
        <end position="125"/>
    </location>
</feature>
<dbReference type="PROSITE" id="PS50013">
    <property type="entry name" value="CHROMO_2"/>
    <property type="match status" value="1"/>
</dbReference>
<reference evidence="3" key="1">
    <citation type="submission" date="2013-10" db="EMBL/GenBank/DDBJ databases">
        <title>Genomic analysis of the causative agents of coccidiosis in chickens.</title>
        <authorList>
            <person name="Reid A.J."/>
            <person name="Blake D."/>
            <person name="Billington K."/>
            <person name="Browne H."/>
            <person name="Dunn M."/>
            <person name="Hung S."/>
            <person name="Kawahara F."/>
            <person name="Miranda-Saavedra D."/>
            <person name="Mourier T."/>
            <person name="Nagra H."/>
            <person name="Otto T.D."/>
            <person name="Rawlings N."/>
            <person name="Sanchez A."/>
            <person name="Sanders M."/>
            <person name="Subramaniam C."/>
            <person name="Tay Y."/>
            <person name="Dear P."/>
            <person name="Doerig C."/>
            <person name="Gruber A."/>
            <person name="Parkinson J."/>
            <person name="Shirley M."/>
            <person name="Wan K.L."/>
            <person name="Berriman M."/>
            <person name="Tomley F."/>
            <person name="Pain A."/>
        </authorList>
    </citation>
    <scope>NUCLEOTIDE SEQUENCE [LARGE SCALE GENOMIC DNA]</scope>
    <source>
        <strain evidence="3">Houghton</strain>
    </source>
</reference>
<evidence type="ECO:0000259" key="2">
    <source>
        <dbReference type="PROSITE" id="PS50013"/>
    </source>
</evidence>
<feature type="domain" description="Chromo" evidence="2">
    <location>
        <begin position="24"/>
        <end position="68"/>
    </location>
</feature>
<accession>U6G8K9</accession>
<feature type="compositionally biased region" description="Polar residues" evidence="1">
    <location>
        <begin position="133"/>
        <end position="143"/>
    </location>
</feature>
<dbReference type="CDD" id="cd00024">
    <property type="entry name" value="CD_CSD"/>
    <property type="match status" value="1"/>
</dbReference>
<dbReference type="Proteomes" id="UP000018201">
    <property type="component" value="Unassembled WGS sequence"/>
</dbReference>
<evidence type="ECO:0000256" key="1">
    <source>
        <dbReference type="SAM" id="MobiDB-lite"/>
    </source>
</evidence>
<organism evidence="3 4">
    <name type="scientific">Eimeria praecox</name>
    <dbReference type="NCBI Taxonomy" id="51316"/>
    <lineage>
        <taxon>Eukaryota</taxon>
        <taxon>Sar</taxon>
        <taxon>Alveolata</taxon>
        <taxon>Apicomplexa</taxon>
        <taxon>Conoidasida</taxon>
        <taxon>Coccidia</taxon>
        <taxon>Eucoccidiorida</taxon>
        <taxon>Eimeriorina</taxon>
        <taxon>Eimeriidae</taxon>
        <taxon>Eimeria</taxon>
    </lineage>
</organism>
<dbReference type="EMBL" id="HG690622">
    <property type="protein sequence ID" value="CDI74959.1"/>
    <property type="molecule type" value="Genomic_DNA"/>
</dbReference>
<evidence type="ECO:0000313" key="3">
    <source>
        <dbReference type="EMBL" id="CDI74959.1"/>
    </source>
</evidence>
<evidence type="ECO:0000313" key="4">
    <source>
        <dbReference type="Proteomes" id="UP000018201"/>
    </source>
</evidence>
<dbReference type="OrthoDB" id="433924at2759"/>
<protein>
    <recommendedName>
        <fullName evidence="2">Chromo domain-containing protein</fullName>
    </recommendedName>
</protein>
<gene>
    <name evidence="3" type="ORF">EPH_0037440</name>
</gene>
<name>U6G8K9_9EIME</name>
<proteinExistence type="predicted"/>
<dbReference type="SMART" id="SM00298">
    <property type="entry name" value="CHROMO"/>
    <property type="match status" value="1"/>
</dbReference>
<keyword evidence="4" id="KW-1185">Reference proteome</keyword>
<dbReference type="SUPFAM" id="SSF54160">
    <property type="entry name" value="Chromo domain-like"/>
    <property type="match status" value="1"/>
</dbReference>
<dbReference type="InterPro" id="IPR016197">
    <property type="entry name" value="Chromo-like_dom_sf"/>
</dbReference>
<dbReference type="AlphaFoldDB" id="U6G8K9"/>
<dbReference type="Gene3D" id="2.40.50.40">
    <property type="match status" value="1"/>
</dbReference>